<evidence type="ECO:0000313" key="5">
    <source>
        <dbReference type="Proteomes" id="UP000677436"/>
    </source>
</evidence>
<dbReference type="GO" id="GO:0006754">
    <property type="term" value="P:ATP biosynthetic process"/>
    <property type="evidence" value="ECO:0007669"/>
    <property type="project" value="TreeGrafter"/>
</dbReference>
<dbReference type="PROSITE" id="PS00893">
    <property type="entry name" value="NUDIX_BOX"/>
    <property type="match status" value="1"/>
</dbReference>
<dbReference type="PRINTS" id="PR00502">
    <property type="entry name" value="NUDIXFAMILY"/>
</dbReference>
<evidence type="ECO:0000256" key="2">
    <source>
        <dbReference type="RuleBase" id="RU003476"/>
    </source>
</evidence>
<dbReference type="SUPFAM" id="SSF55811">
    <property type="entry name" value="Nudix"/>
    <property type="match status" value="1"/>
</dbReference>
<dbReference type="PANTHER" id="PTHR21340">
    <property type="entry name" value="DIADENOSINE 5,5-P1,P4-TETRAPHOSPHATE PYROPHOSPHOHYDROLASE MUTT"/>
    <property type="match status" value="1"/>
</dbReference>
<dbReference type="EMBL" id="AP024601">
    <property type="protein sequence ID" value="BCU82430.1"/>
    <property type="molecule type" value="Genomic_DNA"/>
</dbReference>
<dbReference type="CDD" id="cd03673">
    <property type="entry name" value="NUDIX_Ap6A_hydrolase"/>
    <property type="match status" value="1"/>
</dbReference>
<comment type="similarity">
    <text evidence="2">Belongs to the Nudix hydrolase family.</text>
</comment>
<dbReference type="InterPro" id="IPR015797">
    <property type="entry name" value="NUDIX_hydrolase-like_dom_sf"/>
</dbReference>
<dbReference type="InterPro" id="IPR020476">
    <property type="entry name" value="Nudix_hydrolase"/>
</dbReference>
<sequence>MKEISAGGVVYRRTANGVEILLIEDRYAHWTLPKGKQEPGETHEETALREIEEETGIRGRIEQPLESVSYTYFHPDKGNVQKEVHYYLVQAETDQAVPQLSEINTVRWLSAEEAWKLHEREGYDNNRSVLKKAFQCLGIVV</sequence>
<evidence type="ECO:0000256" key="1">
    <source>
        <dbReference type="ARBA" id="ARBA00022801"/>
    </source>
</evidence>
<dbReference type="InterPro" id="IPR051325">
    <property type="entry name" value="Nudix_hydrolase_domain"/>
</dbReference>
<gene>
    <name evidence="4" type="ORF">JIR001_22130</name>
</gene>
<dbReference type="GO" id="GO:0004081">
    <property type="term" value="F:bis(5'-nucleosyl)-tetraphosphatase (asymmetrical) activity"/>
    <property type="evidence" value="ECO:0007669"/>
    <property type="project" value="TreeGrafter"/>
</dbReference>
<dbReference type="Gene3D" id="3.90.79.10">
    <property type="entry name" value="Nucleoside Triphosphate Pyrophosphohydrolase"/>
    <property type="match status" value="1"/>
</dbReference>
<dbReference type="GO" id="GO:0006167">
    <property type="term" value="P:AMP biosynthetic process"/>
    <property type="evidence" value="ECO:0007669"/>
    <property type="project" value="TreeGrafter"/>
</dbReference>
<keyword evidence="1 2" id="KW-0378">Hydrolase</keyword>
<reference evidence="4" key="2">
    <citation type="journal article" date="2021" name="Microbiol. Resour. Announc.">
        <title>Complete Genome Sequence of Polycladomyces abyssicola JIR-001T, Isolated from Hemipelagic Sediment in Deep Seawater.</title>
        <authorList>
            <person name="Tsubouchi T."/>
            <person name="Kaneko Y."/>
        </authorList>
    </citation>
    <scope>NUCLEOTIDE SEQUENCE</scope>
    <source>
        <strain evidence="4">JIR-001</strain>
    </source>
</reference>
<dbReference type="PROSITE" id="PS51462">
    <property type="entry name" value="NUDIX"/>
    <property type="match status" value="1"/>
</dbReference>
<dbReference type="InterPro" id="IPR020084">
    <property type="entry name" value="NUDIX_hydrolase_CS"/>
</dbReference>
<dbReference type="InterPro" id="IPR000086">
    <property type="entry name" value="NUDIX_hydrolase_dom"/>
</dbReference>
<reference evidence="4" key="1">
    <citation type="journal article" date="2013" name="Int. J. Syst. Evol. Microbiol.">
        <title>Polycladomyces abyssicola gen. nov., sp. nov., a thermophilic filamentous bacterium isolated from hemipelagic sediment.</title>
        <authorList>
            <person name="Tsubouchi T."/>
            <person name="Shimane Y."/>
            <person name="Mori K."/>
            <person name="Usui K."/>
            <person name="Hiraki T."/>
            <person name="Tame A."/>
            <person name="Uematsu K."/>
            <person name="Maruyama T."/>
            <person name="Hatada Y."/>
        </authorList>
    </citation>
    <scope>NUCLEOTIDE SEQUENCE</scope>
    <source>
        <strain evidence="4">JIR-001</strain>
    </source>
</reference>
<organism evidence="4 5">
    <name type="scientific">Polycladomyces abyssicola</name>
    <dbReference type="NCBI Taxonomy" id="1125966"/>
    <lineage>
        <taxon>Bacteria</taxon>
        <taxon>Bacillati</taxon>
        <taxon>Bacillota</taxon>
        <taxon>Bacilli</taxon>
        <taxon>Bacillales</taxon>
        <taxon>Thermoactinomycetaceae</taxon>
        <taxon>Polycladomyces</taxon>
    </lineage>
</organism>
<feature type="domain" description="Nudix hydrolase" evidence="3">
    <location>
        <begin position="1"/>
        <end position="133"/>
    </location>
</feature>
<evidence type="ECO:0000313" key="4">
    <source>
        <dbReference type="EMBL" id="BCU82430.1"/>
    </source>
</evidence>
<dbReference type="PANTHER" id="PTHR21340:SF0">
    <property type="entry name" value="BIS(5'-NUCLEOSYL)-TETRAPHOSPHATASE [ASYMMETRICAL]"/>
    <property type="match status" value="1"/>
</dbReference>
<proteinExistence type="inferred from homology"/>
<evidence type="ECO:0000259" key="3">
    <source>
        <dbReference type="PROSITE" id="PS51462"/>
    </source>
</evidence>
<dbReference type="AlphaFoldDB" id="A0A8D5UFU8"/>
<name>A0A8D5UFU8_9BACL</name>
<dbReference type="Pfam" id="PF00293">
    <property type="entry name" value="NUDIX"/>
    <property type="match status" value="1"/>
</dbReference>
<dbReference type="KEGG" id="pabs:JIR001_22130"/>
<accession>A0A8D5UFU8</accession>
<protein>
    <submittedName>
        <fullName evidence="4">NUDIX hydrolase</fullName>
    </submittedName>
</protein>
<keyword evidence="5" id="KW-1185">Reference proteome</keyword>
<dbReference type="Proteomes" id="UP000677436">
    <property type="component" value="Chromosome"/>
</dbReference>